<dbReference type="InterPro" id="IPR008334">
    <property type="entry name" value="5'-Nucleotdase_C"/>
</dbReference>
<dbReference type="SUPFAM" id="SSF56300">
    <property type="entry name" value="Metallo-dependent phosphatases"/>
    <property type="match status" value="1"/>
</dbReference>
<proteinExistence type="inferred from homology"/>
<keyword evidence="2" id="KW-0547">Nucleotide-binding</keyword>
<dbReference type="Pfam" id="PF02872">
    <property type="entry name" value="5_nucleotid_C"/>
    <property type="match status" value="1"/>
</dbReference>
<gene>
    <name evidence="5" type="ORF">H9660_15185</name>
</gene>
<dbReference type="Proteomes" id="UP000640335">
    <property type="component" value="Unassembled WGS sequence"/>
</dbReference>
<organism evidence="5 6">
    <name type="scientific">Clostridium gallinarum</name>
    <dbReference type="NCBI Taxonomy" id="2762246"/>
    <lineage>
        <taxon>Bacteria</taxon>
        <taxon>Bacillati</taxon>
        <taxon>Bacillota</taxon>
        <taxon>Clostridia</taxon>
        <taxon>Eubacteriales</taxon>
        <taxon>Clostridiaceae</taxon>
        <taxon>Clostridium</taxon>
    </lineage>
</organism>
<keyword evidence="6" id="KW-1185">Reference proteome</keyword>
<evidence type="ECO:0000256" key="2">
    <source>
        <dbReference type="RuleBase" id="RU362119"/>
    </source>
</evidence>
<comment type="similarity">
    <text evidence="2">Belongs to the 5'-nucleotidase family.</text>
</comment>
<accession>A0ABR8Q7S6</accession>
<dbReference type="EMBL" id="JACSQZ010000088">
    <property type="protein sequence ID" value="MBD7916487.1"/>
    <property type="molecule type" value="Genomic_DNA"/>
</dbReference>
<comment type="caution">
    <text evidence="5">The sequence shown here is derived from an EMBL/GenBank/DDBJ whole genome shotgun (WGS) entry which is preliminary data.</text>
</comment>
<evidence type="ECO:0000259" key="3">
    <source>
        <dbReference type="Pfam" id="PF00149"/>
    </source>
</evidence>
<dbReference type="PANTHER" id="PTHR11575">
    <property type="entry name" value="5'-NUCLEOTIDASE-RELATED"/>
    <property type="match status" value="1"/>
</dbReference>
<dbReference type="Pfam" id="PF00149">
    <property type="entry name" value="Metallophos"/>
    <property type="match status" value="1"/>
</dbReference>
<reference evidence="5 6" key="1">
    <citation type="submission" date="2020-08" db="EMBL/GenBank/DDBJ databases">
        <title>A Genomic Blueprint of the Chicken Gut Microbiome.</title>
        <authorList>
            <person name="Gilroy R."/>
            <person name="Ravi A."/>
            <person name="Getino M."/>
            <person name="Pursley I."/>
            <person name="Horton D.L."/>
            <person name="Alikhan N.-F."/>
            <person name="Baker D."/>
            <person name="Gharbi K."/>
            <person name="Hall N."/>
            <person name="Watson M."/>
            <person name="Adriaenssens E.M."/>
            <person name="Foster-Nyarko E."/>
            <person name="Jarju S."/>
            <person name="Secka A."/>
            <person name="Antonio M."/>
            <person name="Oren A."/>
            <person name="Chaudhuri R."/>
            <person name="La Ragione R.M."/>
            <person name="Hildebrand F."/>
            <person name="Pallen M.J."/>
        </authorList>
    </citation>
    <scope>NUCLEOTIDE SEQUENCE [LARGE SCALE GENOMIC DNA]</scope>
    <source>
        <strain evidence="5 6">Sa3CUN1</strain>
    </source>
</reference>
<dbReference type="InterPro" id="IPR036907">
    <property type="entry name" value="5'-Nucleotdase_C_sf"/>
</dbReference>
<feature type="domain" description="Calcineurin-like phosphoesterase" evidence="3">
    <location>
        <begin position="3"/>
        <end position="195"/>
    </location>
</feature>
<name>A0ABR8Q7S6_9CLOT</name>
<dbReference type="InterPro" id="IPR029052">
    <property type="entry name" value="Metallo-depent_PP-like"/>
</dbReference>
<protein>
    <submittedName>
        <fullName evidence="5">Bifunctional metallophosphatase/5'-nucleotidase</fullName>
    </submittedName>
</protein>
<dbReference type="Gene3D" id="3.60.21.10">
    <property type="match status" value="1"/>
</dbReference>
<evidence type="ECO:0000259" key="4">
    <source>
        <dbReference type="Pfam" id="PF02872"/>
    </source>
</evidence>
<feature type="domain" description="5'-Nucleotidase C-terminal" evidence="4">
    <location>
        <begin position="273"/>
        <end position="418"/>
    </location>
</feature>
<dbReference type="InterPro" id="IPR006179">
    <property type="entry name" value="5_nucleotidase/apyrase"/>
</dbReference>
<dbReference type="InterPro" id="IPR004843">
    <property type="entry name" value="Calcineurin-like_PHP"/>
</dbReference>
<keyword evidence="1" id="KW-0732">Signal</keyword>
<dbReference type="SUPFAM" id="SSF55816">
    <property type="entry name" value="5'-nucleotidase (syn. UDP-sugar hydrolase), C-terminal domain"/>
    <property type="match status" value="1"/>
</dbReference>
<dbReference type="Gene3D" id="3.90.780.10">
    <property type="entry name" value="5'-Nucleotidase, C-terminal domain"/>
    <property type="match status" value="1"/>
</dbReference>
<evidence type="ECO:0000313" key="5">
    <source>
        <dbReference type="EMBL" id="MBD7916487.1"/>
    </source>
</evidence>
<dbReference type="PANTHER" id="PTHR11575:SF24">
    <property type="entry name" value="5'-NUCLEOTIDASE"/>
    <property type="match status" value="1"/>
</dbReference>
<evidence type="ECO:0000256" key="1">
    <source>
        <dbReference type="ARBA" id="ARBA00022729"/>
    </source>
</evidence>
<evidence type="ECO:0000313" key="6">
    <source>
        <dbReference type="Proteomes" id="UP000640335"/>
    </source>
</evidence>
<sequence>MRFKILHTNDVHSRFENFAKITTKIKELKDGNTLILDAGDYHDFKDVMLQGTMGRAGGELLLEAGYEAIAIGNNEAFESLETLNAMINNNKVPFLSCNLVKLDGSKISGVKGSIIINKSGVRFLIIGTSPNYTTFLNLLGMNSIDYKEQIEKEMSDNKGKYDVCILLSHLGLIEDTDIANTMEGIDIIIDGHSHKLMEEPMLIKNTIIHMSGCYGENLGLLEFDYNGSLSNINGININVKDVEMDTNILSLIKKNRKIANDILGAPLYSINRDMWHDVVEENPITNLLADAIRDLLKCDIGLINSGIMNSGIRKGEVSFKKLIEICPSPLNPTYMEIQGRYIREALEESLDSEVCYKDGAGSGFRGKFLGKLHISGAIIEHDNSRINRIIINGEELDEEKYYSVATSDYLQRGTGYKTLENNINFRYNPEYLRITLRDYLNKEDFLNNSYIDRWIKR</sequence>
<keyword evidence="2" id="KW-0378">Hydrolase</keyword>
<dbReference type="RefSeq" id="WP_191751228.1">
    <property type="nucleotide sequence ID" value="NZ_JACSQZ010000088.1"/>
</dbReference>
<dbReference type="PRINTS" id="PR01607">
    <property type="entry name" value="APYRASEFAMLY"/>
</dbReference>